<organism evidence="2 3">
    <name type="scientific">Streptomyces seoulensis</name>
    <dbReference type="NCBI Taxonomy" id="73044"/>
    <lineage>
        <taxon>Bacteria</taxon>
        <taxon>Bacillati</taxon>
        <taxon>Actinomycetota</taxon>
        <taxon>Actinomycetes</taxon>
        <taxon>Kitasatosporales</taxon>
        <taxon>Streptomycetaceae</taxon>
        <taxon>Streptomyces</taxon>
    </lineage>
</organism>
<sequence>MSARNRHLPPGYSWPLTSTDLTESLGPLMTHVTEVRFLTGRDAGTIVLGVAWVPPRSSNDDRGTDPDSVGFRMDVPMIPTPARAPTRAVLRTRALPQLHTWMTQALTAGETWHLAPHDHLWRLTDGHLTHRDETP</sequence>
<evidence type="ECO:0000256" key="1">
    <source>
        <dbReference type="SAM" id="MobiDB-lite"/>
    </source>
</evidence>
<keyword evidence="3" id="KW-1185">Reference proteome</keyword>
<feature type="region of interest" description="Disordered" evidence="1">
    <location>
        <begin position="55"/>
        <end position="78"/>
    </location>
</feature>
<gene>
    <name evidence="2" type="ORF">D0Z67_10320</name>
</gene>
<evidence type="ECO:0000313" key="2">
    <source>
        <dbReference type="EMBL" id="QBJ90665.1"/>
    </source>
</evidence>
<dbReference type="GeneID" id="300099326"/>
<dbReference type="EMBL" id="CP032229">
    <property type="protein sequence ID" value="QBJ90665.1"/>
    <property type="molecule type" value="Genomic_DNA"/>
</dbReference>
<dbReference type="AlphaFoldDB" id="A0A4P6TTB4"/>
<dbReference type="Proteomes" id="UP000292547">
    <property type="component" value="Chromosome"/>
</dbReference>
<protein>
    <submittedName>
        <fullName evidence="2">Uncharacterized protein</fullName>
    </submittedName>
</protein>
<evidence type="ECO:0000313" key="3">
    <source>
        <dbReference type="Proteomes" id="UP000292547"/>
    </source>
</evidence>
<dbReference type="RefSeq" id="WP_031182431.1">
    <property type="nucleotide sequence ID" value="NZ_CP032229.1"/>
</dbReference>
<accession>A0A4P6TTB4</accession>
<dbReference type="OrthoDB" id="3870468at2"/>
<proteinExistence type="predicted"/>
<reference evidence="2 3" key="1">
    <citation type="submission" date="2018-08" db="EMBL/GenBank/DDBJ databases">
        <title>The complete genome sequence of Streptomyces seoulensis, a pioneer strain for nickel superoxide dismutase discovery.</title>
        <authorList>
            <person name="Shin J."/>
            <person name="Lee J.-S."/>
            <person name="Lee E.-J."/>
            <person name="Youn H.-D."/>
        </authorList>
    </citation>
    <scope>NUCLEOTIDE SEQUENCE [LARGE SCALE GENOMIC DNA]</scope>
    <source>
        <strain evidence="2 3">KCTC 9819</strain>
    </source>
</reference>
<name>A0A4P6TTB4_STRSO</name>
<dbReference type="KEGG" id="sseo:D0Z67_10320"/>